<protein>
    <submittedName>
        <fullName evidence="2">Uncharacterized protein</fullName>
    </submittedName>
</protein>
<feature type="region of interest" description="Disordered" evidence="1">
    <location>
        <begin position="1"/>
        <end position="123"/>
    </location>
</feature>
<feature type="compositionally biased region" description="Low complexity" evidence="1">
    <location>
        <begin position="92"/>
        <end position="123"/>
    </location>
</feature>
<dbReference type="EMBL" id="GECZ01023708">
    <property type="protein sequence ID" value="JAS46061.1"/>
    <property type="molecule type" value="Transcribed_RNA"/>
</dbReference>
<evidence type="ECO:0000313" key="2">
    <source>
        <dbReference type="EMBL" id="JAS46061.1"/>
    </source>
</evidence>
<feature type="compositionally biased region" description="Low complexity" evidence="1">
    <location>
        <begin position="35"/>
        <end position="59"/>
    </location>
</feature>
<feature type="non-terminal residue" evidence="2">
    <location>
        <position position="123"/>
    </location>
</feature>
<evidence type="ECO:0000256" key="1">
    <source>
        <dbReference type="SAM" id="MobiDB-lite"/>
    </source>
</evidence>
<accession>A0A1B6F7F8</accession>
<feature type="compositionally biased region" description="Polar residues" evidence="1">
    <location>
        <begin position="62"/>
        <end position="87"/>
    </location>
</feature>
<dbReference type="AlphaFoldDB" id="A0A1B6F7F8"/>
<gene>
    <name evidence="2" type="ORF">g.50</name>
</gene>
<organism evidence="2">
    <name type="scientific">Cuerna arida</name>
    <dbReference type="NCBI Taxonomy" id="1464854"/>
    <lineage>
        <taxon>Eukaryota</taxon>
        <taxon>Metazoa</taxon>
        <taxon>Ecdysozoa</taxon>
        <taxon>Arthropoda</taxon>
        <taxon>Hexapoda</taxon>
        <taxon>Insecta</taxon>
        <taxon>Pterygota</taxon>
        <taxon>Neoptera</taxon>
        <taxon>Paraneoptera</taxon>
        <taxon>Hemiptera</taxon>
        <taxon>Auchenorrhyncha</taxon>
        <taxon>Membracoidea</taxon>
        <taxon>Cicadellidae</taxon>
        <taxon>Cicadellinae</taxon>
        <taxon>Proconiini</taxon>
        <taxon>Cuerna</taxon>
    </lineage>
</organism>
<name>A0A1B6F7F8_9HEMI</name>
<feature type="compositionally biased region" description="Low complexity" evidence="1">
    <location>
        <begin position="9"/>
        <end position="26"/>
    </location>
</feature>
<reference evidence="2" key="1">
    <citation type="submission" date="2015-11" db="EMBL/GenBank/DDBJ databases">
        <title>De novo transcriptome assembly of four potential Pierce s Disease insect vectors from Arizona vineyards.</title>
        <authorList>
            <person name="Tassone E.E."/>
        </authorList>
    </citation>
    <scope>NUCLEOTIDE SEQUENCE</scope>
</reference>
<sequence>MMKAAQVVTGPNSNNNNGTSSGPHPNLLGSVGPISSTSPGSQGQLLQGGSSSGSPTTGGYLQHQSPTPSSTPGSDMSAHQNTNSPSNWDIKPPLQILQQHPQHPQHPQLQHQHQQQQQQIQQH</sequence>
<proteinExistence type="predicted"/>